<feature type="region of interest" description="Disordered" evidence="3">
    <location>
        <begin position="58"/>
        <end position="87"/>
    </location>
</feature>
<feature type="compositionally biased region" description="Low complexity" evidence="3">
    <location>
        <begin position="75"/>
        <end position="87"/>
    </location>
</feature>
<keyword evidence="1" id="KW-0479">Metal-binding</keyword>
<dbReference type="InterPro" id="IPR000315">
    <property type="entry name" value="Znf_B-box"/>
</dbReference>
<evidence type="ECO:0000256" key="1">
    <source>
        <dbReference type="PROSITE-ProRule" id="PRU00024"/>
    </source>
</evidence>
<gene>
    <name evidence="5" type="ORF">PPL_01880</name>
</gene>
<dbReference type="GO" id="GO:0008270">
    <property type="term" value="F:zinc ion binding"/>
    <property type="evidence" value="ECO:0007669"/>
    <property type="project" value="UniProtKB-KW"/>
</dbReference>
<dbReference type="Proteomes" id="UP000001396">
    <property type="component" value="Unassembled WGS sequence"/>
</dbReference>
<evidence type="ECO:0000256" key="3">
    <source>
        <dbReference type="SAM" id="MobiDB-lite"/>
    </source>
</evidence>
<organism evidence="5 6">
    <name type="scientific">Heterostelium pallidum (strain ATCC 26659 / Pp 5 / PN500)</name>
    <name type="common">Cellular slime mold</name>
    <name type="synonym">Polysphondylium pallidum</name>
    <dbReference type="NCBI Taxonomy" id="670386"/>
    <lineage>
        <taxon>Eukaryota</taxon>
        <taxon>Amoebozoa</taxon>
        <taxon>Evosea</taxon>
        <taxon>Eumycetozoa</taxon>
        <taxon>Dictyostelia</taxon>
        <taxon>Acytosteliales</taxon>
        <taxon>Acytosteliaceae</taxon>
        <taxon>Heterostelium</taxon>
    </lineage>
</organism>
<evidence type="ECO:0000256" key="2">
    <source>
        <dbReference type="SAM" id="Coils"/>
    </source>
</evidence>
<feature type="domain" description="B box-type" evidence="4">
    <location>
        <begin position="1"/>
        <end position="39"/>
    </location>
</feature>
<dbReference type="EMBL" id="ADBJ01000008">
    <property type="protein sequence ID" value="EFA84887.1"/>
    <property type="molecule type" value="Genomic_DNA"/>
</dbReference>
<dbReference type="CDD" id="cd19756">
    <property type="entry name" value="Bbox2"/>
    <property type="match status" value="1"/>
</dbReference>
<protein>
    <recommendedName>
        <fullName evidence="4">B box-type domain-containing protein</fullName>
    </recommendedName>
</protein>
<proteinExistence type="predicted"/>
<evidence type="ECO:0000313" key="6">
    <source>
        <dbReference type="Proteomes" id="UP000001396"/>
    </source>
</evidence>
<keyword evidence="1" id="KW-0862">Zinc</keyword>
<dbReference type="SUPFAM" id="SSF57845">
    <property type="entry name" value="B-box zinc-binding domain"/>
    <property type="match status" value="1"/>
</dbReference>
<feature type="coiled-coil region" evidence="2">
    <location>
        <begin position="152"/>
        <end position="198"/>
    </location>
</feature>
<evidence type="ECO:0000259" key="4">
    <source>
        <dbReference type="PROSITE" id="PS50119"/>
    </source>
</evidence>
<keyword evidence="1" id="KW-0863">Zinc-finger</keyword>
<reference evidence="5 6" key="1">
    <citation type="journal article" date="2011" name="Genome Res.">
        <title>Phylogeny-wide analysis of social amoeba genomes highlights ancient origins for complex intercellular communication.</title>
        <authorList>
            <person name="Heidel A.J."/>
            <person name="Lawal H.M."/>
            <person name="Felder M."/>
            <person name="Schilde C."/>
            <person name="Helps N.R."/>
            <person name="Tunggal B."/>
            <person name="Rivero F."/>
            <person name="John U."/>
            <person name="Schleicher M."/>
            <person name="Eichinger L."/>
            <person name="Platzer M."/>
            <person name="Noegel A.A."/>
            <person name="Schaap P."/>
            <person name="Gloeckner G."/>
        </authorList>
    </citation>
    <scope>NUCLEOTIDE SEQUENCE [LARGE SCALE GENOMIC DNA]</scope>
    <source>
        <strain evidence="6">ATCC 26659 / Pp 5 / PN500</strain>
    </source>
</reference>
<name>D3B0R3_HETP5</name>
<dbReference type="GeneID" id="31357407"/>
<accession>D3B0R3</accession>
<dbReference type="InParanoid" id="D3B0R3"/>
<feature type="compositionally biased region" description="Acidic residues" evidence="3">
    <location>
        <begin position="58"/>
        <end position="70"/>
    </location>
</feature>
<keyword evidence="2" id="KW-0175">Coiled coil</keyword>
<dbReference type="RefSeq" id="XP_020436998.1">
    <property type="nucleotide sequence ID" value="XM_020572881.1"/>
</dbReference>
<evidence type="ECO:0000313" key="5">
    <source>
        <dbReference type="EMBL" id="EFA84887.1"/>
    </source>
</evidence>
<sequence>MKKCSQHQDFDLDILCLDCNVIICKSCLNHHNKHTIKNINEIKQSLLNINYNITYSNDDVDDSDDSDDNDDNNKNENNNNNNNSTKENNVFQERLQWLWNQVKVSTEQIEELTSHEDRITEQFQMYFEMLMLEERRLKKPIVDEIDNVKQHLDNYIKEIQSLYNIIQQQIKQTSTKVVEEVEEDHKQIEKEIKEDITINYELPAIIESLEQSESLDQFIHHNSNTIFYVNKQISKNDNNFNNNNDNNDNHNECTILDIIENHNIQYKKKNSELEIVDYDVMTNDERYQYTVRNYILESIVVQCCRTEEQRAANPKHSFFVQMSSDNKPVLSLLPKDEDGVLQSMKTESDMIASCLDQVKPTSVHLVASKHTIYMLHSERGKKGEAKIIAYSPTTKILDDCYLTDIYRMPCHVTMLNPVMWYDCYSNYIYLYGKSSLGITHARINTLNYVYEDLLLLEDPLNVLPIGIYTDYHSSGLFTLLYNSQFKSFKLKEYFIVGMIGQIDHTIAKNIVPTFISQGYYDKAIYLYIGANPNHKFLKIDISNFPDVDPTTKELKTIDPNENVKALLNNRLLLTPMAFDNDNKEIYLFTENQCFVYSIKENVWRKWKHQPSHGKLLVFSDFKI</sequence>
<dbReference type="AlphaFoldDB" id="D3B0R3"/>
<comment type="caution">
    <text evidence="5">The sequence shown here is derived from an EMBL/GenBank/DDBJ whole genome shotgun (WGS) entry which is preliminary data.</text>
</comment>
<dbReference type="Pfam" id="PF00643">
    <property type="entry name" value="zf-B_box"/>
    <property type="match status" value="1"/>
</dbReference>
<dbReference type="PROSITE" id="PS50119">
    <property type="entry name" value="ZF_BBOX"/>
    <property type="match status" value="1"/>
</dbReference>
<keyword evidence="6" id="KW-1185">Reference proteome</keyword>
<dbReference type="Gene3D" id="3.30.160.60">
    <property type="entry name" value="Classic Zinc Finger"/>
    <property type="match status" value="1"/>
</dbReference>